<protein>
    <recommendedName>
        <fullName evidence="5">Alpha-L-rhamnosidase C-terminal domain-containing protein</fullName>
    </recommendedName>
</protein>
<dbReference type="EMBL" id="KI912113">
    <property type="protein sequence ID" value="ETS79833.1"/>
    <property type="molecule type" value="Genomic_DNA"/>
</dbReference>
<dbReference type="Gene3D" id="1.50.10.10">
    <property type="match status" value="1"/>
</dbReference>
<dbReference type="PANTHER" id="PTHR34987:SF4">
    <property type="entry name" value="ALPHA-L-RHAMNOSIDASE C-TERMINAL DOMAIN-CONTAINING PROTEIN"/>
    <property type="match status" value="1"/>
</dbReference>
<keyword evidence="4" id="KW-1185">Reference proteome</keyword>
<dbReference type="InterPro" id="IPR012341">
    <property type="entry name" value="6hp_glycosidase-like_sf"/>
</dbReference>
<dbReference type="Pfam" id="PF17389">
    <property type="entry name" value="Bac_rhamnosid6H"/>
    <property type="match status" value="1"/>
</dbReference>
<proteinExistence type="predicted"/>
<dbReference type="InterPro" id="IPR035398">
    <property type="entry name" value="Bac_rhamnosid_C"/>
</dbReference>
<dbReference type="GO" id="GO:0003824">
    <property type="term" value="F:catalytic activity"/>
    <property type="evidence" value="ECO:0007669"/>
    <property type="project" value="UniProtKB-ARBA"/>
</dbReference>
<dbReference type="AlphaFoldDB" id="W3X132"/>
<dbReference type="Proteomes" id="UP000030651">
    <property type="component" value="Unassembled WGS sequence"/>
</dbReference>
<dbReference type="KEGG" id="pfy:PFICI_07362"/>
<evidence type="ECO:0000259" key="1">
    <source>
        <dbReference type="Pfam" id="PF17389"/>
    </source>
</evidence>
<dbReference type="InParanoid" id="W3X132"/>
<evidence type="ECO:0008006" key="5">
    <source>
        <dbReference type="Google" id="ProtNLM"/>
    </source>
</evidence>
<dbReference type="OrthoDB" id="10036721at2759"/>
<evidence type="ECO:0000313" key="3">
    <source>
        <dbReference type="EMBL" id="ETS79833.1"/>
    </source>
</evidence>
<dbReference type="Gene3D" id="2.60.420.10">
    <property type="entry name" value="Maltose phosphorylase, domain 3"/>
    <property type="match status" value="1"/>
</dbReference>
<dbReference type="GO" id="GO:0005975">
    <property type="term" value="P:carbohydrate metabolic process"/>
    <property type="evidence" value="ECO:0007669"/>
    <property type="project" value="InterPro"/>
</dbReference>
<dbReference type="OMA" id="SSARWDY"/>
<dbReference type="Gene3D" id="2.60.120.560">
    <property type="entry name" value="Exo-inulinase, domain 1"/>
    <property type="match status" value="1"/>
</dbReference>
<feature type="domain" description="Alpha-L-rhamnosidase six-hairpin glycosidase" evidence="1">
    <location>
        <begin position="385"/>
        <end position="598"/>
    </location>
</feature>
<dbReference type="GeneID" id="19272375"/>
<dbReference type="HOGENOM" id="CLU_007933_1_0_1"/>
<dbReference type="Pfam" id="PF17390">
    <property type="entry name" value="Bac_rhamnosid_C"/>
    <property type="match status" value="1"/>
</dbReference>
<dbReference type="eggNOG" id="ENOG502QVGI">
    <property type="taxonomic scope" value="Eukaryota"/>
</dbReference>
<evidence type="ECO:0000313" key="4">
    <source>
        <dbReference type="Proteomes" id="UP000030651"/>
    </source>
</evidence>
<dbReference type="InterPro" id="IPR008928">
    <property type="entry name" value="6-hairpin_glycosidase_sf"/>
</dbReference>
<feature type="domain" description="Alpha-L-rhamnosidase C-terminal" evidence="2">
    <location>
        <begin position="744"/>
        <end position="812"/>
    </location>
</feature>
<accession>W3X132</accession>
<sequence>MFSIVAALQSSMPAFSSVRLALSSEPSIASLNFSTFELSSSVPVATIDYGIEGAGYPFLDVESVTGKVQVEIKYSEQLAGLYENFSDGPLVYASGLTNTYRVETLEISLPGRIEALQLQGGQRWQSIRLLTDESITFRDVGFIPSVLDIDRSKAPGSFRSSNEHLDEIWRLGARAAALSCLEEGSQKDLWEISHEGVFVRGMKPALTSQGAFLENYTLRFKANIQKGGFAWSIAQPLASPAKGIQLYLTGSTRNDSAFVSVNSTLLPPNSIVLGYGFSIVNITTLASYYLDSFNLPFEVEEDTWNDVKTILTKTGYLAVSVNGQQVFNKSLDDYYVGGQTIPTRGSFGFGGWQDQASLFKDVEVHDTTNGSLLYENDLTDDSVLSEYGVQSNTASVCLDGPKRDRLVWLGDFYHTVRVLGASTGQFRAAKGTLQWFLDWQIKEGLIPYASPIGYSPQTARDAYAYGGGGQLKGYPVWAIILPDYQILGLLSFCEYVRISGDVDFANATWPQWQLLASWILNQTSTATGLPTLVGGFLGPGNGSSAISCATVQAFKSLANVADAVLDNQSAKTYQTAAETMARNINDRLWNAALGVYAVSESNTVDYSIAGTAFCILGGVANATQASSSIAALDRLKVDFGYLDSTLVNASNPDTTISPNTNGFLLEAFASQNASGSTQSLLDSLWMRMITNNKTYTGASWEYISMSGDPGLGLFTSLGHPWGGAPTYVLPEYVTGVRTAVGADGFGYKRWTFSPQLGLDMGLEEASSETMTVSGEPIRVSWKLSGRTLSVVVDAPNGTTGTFQINGTTRSLVGSFTHKFDVEL</sequence>
<name>W3X132_PESFW</name>
<organism evidence="3 4">
    <name type="scientific">Pestalotiopsis fici (strain W106-1 / CGMCC3.15140)</name>
    <dbReference type="NCBI Taxonomy" id="1229662"/>
    <lineage>
        <taxon>Eukaryota</taxon>
        <taxon>Fungi</taxon>
        <taxon>Dikarya</taxon>
        <taxon>Ascomycota</taxon>
        <taxon>Pezizomycotina</taxon>
        <taxon>Sordariomycetes</taxon>
        <taxon>Xylariomycetidae</taxon>
        <taxon>Amphisphaeriales</taxon>
        <taxon>Sporocadaceae</taxon>
        <taxon>Pestalotiopsis</taxon>
    </lineage>
</organism>
<dbReference type="InterPro" id="IPR035396">
    <property type="entry name" value="Bac_rhamnosid6H"/>
</dbReference>
<dbReference type="RefSeq" id="XP_007834134.1">
    <property type="nucleotide sequence ID" value="XM_007835943.1"/>
</dbReference>
<evidence type="ECO:0000259" key="2">
    <source>
        <dbReference type="Pfam" id="PF17390"/>
    </source>
</evidence>
<gene>
    <name evidence="3" type="ORF">PFICI_07362</name>
</gene>
<dbReference type="PANTHER" id="PTHR34987">
    <property type="entry name" value="C, PUTATIVE (AFU_ORTHOLOGUE AFUA_3G02880)-RELATED"/>
    <property type="match status" value="1"/>
</dbReference>
<reference evidence="4" key="1">
    <citation type="journal article" date="2015" name="BMC Genomics">
        <title>Genomic and transcriptomic analysis of the endophytic fungus Pestalotiopsis fici reveals its lifestyle and high potential for synthesis of natural products.</title>
        <authorList>
            <person name="Wang X."/>
            <person name="Zhang X."/>
            <person name="Liu L."/>
            <person name="Xiang M."/>
            <person name="Wang W."/>
            <person name="Sun X."/>
            <person name="Che Y."/>
            <person name="Guo L."/>
            <person name="Liu G."/>
            <person name="Guo L."/>
            <person name="Wang C."/>
            <person name="Yin W.B."/>
            <person name="Stadler M."/>
            <person name="Zhang X."/>
            <person name="Liu X."/>
        </authorList>
    </citation>
    <scope>NUCLEOTIDE SEQUENCE [LARGE SCALE GENOMIC DNA]</scope>
    <source>
        <strain evidence="4">W106-1 / CGMCC3.15140</strain>
    </source>
</reference>
<dbReference type="SUPFAM" id="SSF48208">
    <property type="entry name" value="Six-hairpin glycosidases"/>
    <property type="match status" value="1"/>
</dbReference>